<name>A0ABP0RJW4_9DINO</name>
<dbReference type="Proteomes" id="UP001642484">
    <property type="component" value="Unassembled WGS sequence"/>
</dbReference>
<keyword evidence="2" id="KW-1185">Reference proteome</keyword>
<reference evidence="1 2" key="1">
    <citation type="submission" date="2024-02" db="EMBL/GenBank/DDBJ databases">
        <authorList>
            <person name="Chen Y."/>
            <person name="Shah S."/>
            <person name="Dougan E. K."/>
            <person name="Thang M."/>
            <person name="Chan C."/>
        </authorList>
    </citation>
    <scope>NUCLEOTIDE SEQUENCE [LARGE SCALE GENOMIC DNA]</scope>
</reference>
<protein>
    <submittedName>
        <fullName evidence="1">Uncharacterized protein</fullName>
    </submittedName>
</protein>
<evidence type="ECO:0000313" key="2">
    <source>
        <dbReference type="Proteomes" id="UP001642484"/>
    </source>
</evidence>
<evidence type="ECO:0000313" key="1">
    <source>
        <dbReference type="EMBL" id="CAK9099805.1"/>
    </source>
</evidence>
<organism evidence="1 2">
    <name type="scientific">Durusdinium trenchii</name>
    <dbReference type="NCBI Taxonomy" id="1381693"/>
    <lineage>
        <taxon>Eukaryota</taxon>
        <taxon>Sar</taxon>
        <taxon>Alveolata</taxon>
        <taxon>Dinophyceae</taxon>
        <taxon>Suessiales</taxon>
        <taxon>Symbiodiniaceae</taxon>
        <taxon>Durusdinium</taxon>
    </lineage>
</organism>
<sequence length="251" mass="28808">MPETSKLFCHYNGNWRCVLVCCSHLQLELHKVLQGRWKQERVVRRSWETPGEQYQWWNSPGLQSWGIGTWTLVDRVTGTILPSQEGGSSAVEGHHWRRSRHIEIRLLWLRAKIEAGEIQIRHKSGKANVADLFTKCLPTADFKRHRTTLGFEVIERPFEDLNELFFMGSGTTENPEYCVVEVCCSSNSNVKRACIRSGIKYIGVTSNMERRSVQERVQELVGVQAKLGKWIHVHVSTPCRTGRTSLSMSVE</sequence>
<accession>A0ABP0RJW4</accession>
<comment type="caution">
    <text evidence="1">The sequence shown here is derived from an EMBL/GenBank/DDBJ whole genome shotgun (WGS) entry which is preliminary data.</text>
</comment>
<dbReference type="EMBL" id="CAXAMN010025998">
    <property type="protein sequence ID" value="CAK9099805.1"/>
    <property type="molecule type" value="Genomic_DNA"/>
</dbReference>
<gene>
    <name evidence="1" type="ORF">CCMP2556_LOCUS47212</name>
</gene>
<proteinExistence type="predicted"/>